<dbReference type="PROSITE" id="PS50157">
    <property type="entry name" value="ZINC_FINGER_C2H2_2"/>
    <property type="match status" value="2"/>
</dbReference>
<feature type="compositionally biased region" description="Basic and acidic residues" evidence="8">
    <location>
        <begin position="120"/>
        <end position="130"/>
    </location>
</feature>
<dbReference type="PROSITE" id="PS00028">
    <property type="entry name" value="ZINC_FINGER_C2H2_1"/>
    <property type="match status" value="2"/>
</dbReference>
<feature type="domain" description="C2H2-type" evidence="9">
    <location>
        <begin position="52"/>
        <end position="81"/>
    </location>
</feature>
<keyword evidence="2" id="KW-0479">Metal-binding</keyword>
<dbReference type="GO" id="GO:0000978">
    <property type="term" value="F:RNA polymerase II cis-regulatory region sequence-specific DNA binding"/>
    <property type="evidence" value="ECO:0007669"/>
    <property type="project" value="InterPro"/>
</dbReference>
<evidence type="ECO:0000256" key="1">
    <source>
        <dbReference type="ARBA" id="ARBA00004123"/>
    </source>
</evidence>
<dbReference type="AlphaFoldDB" id="A0A1G4KQG0"/>
<gene>
    <name evidence="10" type="ordered locus">PP7435_Chr3-0724</name>
</gene>
<feature type="compositionally biased region" description="Polar residues" evidence="8">
    <location>
        <begin position="220"/>
        <end position="233"/>
    </location>
</feature>
<dbReference type="InterPro" id="IPR051059">
    <property type="entry name" value="VerF-like"/>
</dbReference>
<dbReference type="InterPro" id="IPR007219">
    <property type="entry name" value="XnlR_reg_dom"/>
</dbReference>
<keyword evidence="3" id="KW-0677">Repeat</keyword>
<dbReference type="GO" id="GO:0006351">
    <property type="term" value="P:DNA-templated transcription"/>
    <property type="evidence" value="ECO:0007669"/>
    <property type="project" value="InterPro"/>
</dbReference>
<evidence type="ECO:0000256" key="4">
    <source>
        <dbReference type="ARBA" id="ARBA00022771"/>
    </source>
</evidence>
<evidence type="ECO:0000256" key="7">
    <source>
        <dbReference type="PROSITE-ProRule" id="PRU00042"/>
    </source>
</evidence>
<dbReference type="GO" id="GO:0008270">
    <property type="term" value="F:zinc ion binding"/>
    <property type="evidence" value="ECO:0007669"/>
    <property type="project" value="UniProtKB-KW"/>
</dbReference>
<evidence type="ECO:0000313" key="11">
    <source>
        <dbReference type="Proteomes" id="UP000006853"/>
    </source>
</evidence>
<dbReference type="EMBL" id="FR839630">
    <property type="protein sequence ID" value="SCV12240.1"/>
    <property type="molecule type" value="Genomic_DNA"/>
</dbReference>
<dbReference type="PANTHER" id="PTHR40626:SF11">
    <property type="entry name" value="ZINC FINGER PROTEIN YPR022C"/>
    <property type="match status" value="1"/>
</dbReference>
<dbReference type="PANTHER" id="PTHR40626">
    <property type="entry name" value="MIP31509P"/>
    <property type="match status" value="1"/>
</dbReference>
<reference evidence="10 11" key="1">
    <citation type="journal article" date="2011" name="J. Biotechnol.">
        <title>High-quality genome sequence of Pichia pastoris CBS7435.</title>
        <authorList>
            <person name="Kuberl A."/>
            <person name="Schneider J."/>
            <person name="Thallinger G.G."/>
            <person name="Anderl I."/>
            <person name="Wibberg D."/>
            <person name="Hajek T."/>
            <person name="Jaenicke S."/>
            <person name="Brinkrolf K."/>
            <person name="Goesmann A."/>
            <person name="Szczepanowski R."/>
            <person name="Puhler A."/>
            <person name="Schwab H."/>
            <person name="Glieder A."/>
            <person name="Pichler H."/>
        </authorList>
    </citation>
    <scope>NUCLEOTIDE SEQUENCE [LARGE SCALE GENOMIC DNA]</scope>
    <source>
        <strain evidence="11">ATCC 76273 / CBS 7435 / CECT 11047 / NRRL Y-11430 / Wegner 21-1</strain>
    </source>
</reference>
<evidence type="ECO:0000259" key="9">
    <source>
        <dbReference type="PROSITE" id="PS50157"/>
    </source>
</evidence>
<accession>A0A1G4KQG0</accession>
<evidence type="ECO:0000313" key="10">
    <source>
        <dbReference type="EMBL" id="SCV12240.1"/>
    </source>
</evidence>
<sequence>MRTGSLNQLKKIHYKASPAPALNTMSSTHVFNPNEDVNTAKQKKRKRATGHFECTYPNCSKTFTRSDHLSRHRLNHNPTRRYVCSWEGCDKSFARSDVRDKHFQRHQQRNVLPSPTTPVSEKDGSSRTMVKDGSNKDIFRWLLNTDYAVQDFLPGKVIEPLDSFFYFDVDRSPDSDIQDLLIGSKGTDIVRQPVVMEQPDAAGKSQEKGLHSSYVPESGQKVSSDGKNNFNNSNGDPTLIDQTYFDDVLRDKLIQLVPGLQYHADFEPVVIRYCLNVFWTVFHPQYPFIHRPTFKSAEAHPLLLLSIIMVGLGFVNKNPDHRIDSISITDSYSLGNIIAHPLRWLICSSHEFTTPPELWIIQSLILLEIYEINFSNRKLHERAYLHHGLKTQLLRRSPLLGGDPLKNKQDDDESNTTNAQKWLKRESMKRAAFMCFHLDTTHGAIFGHEMILNSHQIKFSLPCNENLWNQTLSGSEKIKPAMNFLDVLKLLLKQQDPPSTLVETFDFSSNHLNENLKLSGLISVLFQLEEKDMELKLLEWESMKASWRDTLTLALDWWKDHLLSQKLSTFSNLSGNYCTGTSLLCEFPVYFILQTFMKMKQYDFIIFTGAPTRMNVRVGMSDYTIVEKRIRSWSKSSAGSFSVVFLYLFLIDLLLVSDAEKQDLEFTYDPNTDPILYRPNLVALSLMILWSYNFIQEGPESTVMANLKEGMDDLPMNDKDIPYQECGRDYLKRIRNELMVDENQLKLSSDLNTIKLYSKIITGMTHKNRMVGLLKFFKKGFLNCTSTICREYGRLLENCISRSLGRRRILCNNMNQ</sequence>
<evidence type="ECO:0000256" key="6">
    <source>
        <dbReference type="ARBA" id="ARBA00023242"/>
    </source>
</evidence>
<feature type="region of interest" description="Disordered" evidence="8">
    <location>
        <begin position="100"/>
        <end position="130"/>
    </location>
</feature>
<proteinExistence type="predicted"/>
<dbReference type="Gene3D" id="3.30.160.60">
    <property type="entry name" value="Classic Zinc Finger"/>
    <property type="match status" value="2"/>
</dbReference>
<feature type="region of interest" description="Disordered" evidence="8">
    <location>
        <begin position="201"/>
        <end position="233"/>
    </location>
</feature>
<dbReference type="GO" id="GO:0000785">
    <property type="term" value="C:chromatin"/>
    <property type="evidence" value="ECO:0007669"/>
    <property type="project" value="TreeGrafter"/>
</dbReference>
<comment type="subcellular location">
    <subcellularLocation>
        <location evidence="1">Nucleus</location>
    </subcellularLocation>
</comment>
<name>A0A1G4KQG0_KOMPC</name>
<evidence type="ECO:0000256" key="8">
    <source>
        <dbReference type="SAM" id="MobiDB-lite"/>
    </source>
</evidence>
<dbReference type="SUPFAM" id="SSF57667">
    <property type="entry name" value="beta-beta-alpha zinc fingers"/>
    <property type="match status" value="1"/>
</dbReference>
<evidence type="ECO:0000256" key="3">
    <source>
        <dbReference type="ARBA" id="ARBA00022737"/>
    </source>
</evidence>
<feature type="domain" description="C2H2-type" evidence="9">
    <location>
        <begin position="82"/>
        <end position="111"/>
    </location>
</feature>
<feature type="compositionally biased region" description="Polar residues" evidence="8">
    <location>
        <begin position="109"/>
        <end position="119"/>
    </location>
</feature>
<dbReference type="GO" id="GO:0000981">
    <property type="term" value="F:DNA-binding transcription factor activity, RNA polymerase II-specific"/>
    <property type="evidence" value="ECO:0007669"/>
    <property type="project" value="InterPro"/>
</dbReference>
<evidence type="ECO:0000256" key="5">
    <source>
        <dbReference type="ARBA" id="ARBA00022833"/>
    </source>
</evidence>
<dbReference type="CDD" id="cd12148">
    <property type="entry name" value="fungal_TF_MHR"/>
    <property type="match status" value="1"/>
</dbReference>
<protein>
    <submittedName>
        <fullName evidence="10">Putative transcription factor</fullName>
    </submittedName>
</protein>
<keyword evidence="11" id="KW-1185">Reference proteome</keyword>
<keyword evidence="5" id="KW-0862">Zinc</keyword>
<dbReference type="InterPro" id="IPR013087">
    <property type="entry name" value="Znf_C2H2_type"/>
</dbReference>
<dbReference type="SMART" id="SM00355">
    <property type="entry name" value="ZnF_C2H2"/>
    <property type="match status" value="2"/>
</dbReference>
<keyword evidence="4 7" id="KW-0863">Zinc-finger</keyword>
<dbReference type="InterPro" id="IPR036236">
    <property type="entry name" value="Znf_C2H2_sf"/>
</dbReference>
<dbReference type="GO" id="GO:0005634">
    <property type="term" value="C:nucleus"/>
    <property type="evidence" value="ECO:0007669"/>
    <property type="project" value="UniProtKB-SubCell"/>
</dbReference>
<keyword evidence="6" id="KW-0539">Nucleus</keyword>
<dbReference type="Proteomes" id="UP000006853">
    <property type="component" value="Chromosome 3"/>
</dbReference>
<evidence type="ECO:0000256" key="2">
    <source>
        <dbReference type="ARBA" id="ARBA00022723"/>
    </source>
</evidence>
<reference evidence="10 11" key="2">
    <citation type="journal article" date="2016" name="FEMS Yeast Res.">
        <title>Curation of the genome annotation of Pichia pastoris (Komagataella phaffii) CBS7435 from gene level to protein function.</title>
        <authorList>
            <person name="Valli M."/>
            <person name="Tatto N.E."/>
            <person name="Peymann A."/>
            <person name="Gruber C."/>
            <person name="Landes N."/>
            <person name="Ekker H."/>
            <person name="Thallinger G.G."/>
            <person name="Mattanovich D."/>
            <person name="Gasser B."/>
            <person name="Graf A.B."/>
        </authorList>
    </citation>
    <scope>GENOME REANNOTATION</scope>
    <source>
        <strain evidence="10 11">ATCC 76273 / CBS 7435 / CECT 11047 / NRRL Y-11430 / Wegner 21-1</strain>
    </source>
</reference>
<dbReference type="Pfam" id="PF00096">
    <property type="entry name" value="zf-C2H2"/>
    <property type="match status" value="1"/>
</dbReference>
<organism evidence="10 11">
    <name type="scientific">Komagataella phaffii (strain ATCC 76273 / CBS 7435 / CECT 11047 / NRRL Y-11430 / Wegner 21-1)</name>
    <name type="common">Yeast</name>
    <name type="synonym">Pichia pastoris</name>
    <dbReference type="NCBI Taxonomy" id="981350"/>
    <lineage>
        <taxon>Eukaryota</taxon>
        <taxon>Fungi</taxon>
        <taxon>Dikarya</taxon>
        <taxon>Ascomycota</taxon>
        <taxon>Saccharomycotina</taxon>
        <taxon>Pichiomycetes</taxon>
        <taxon>Pichiales</taxon>
        <taxon>Pichiaceae</taxon>
        <taxon>Komagataella</taxon>
    </lineage>
</organism>
<dbReference type="Pfam" id="PF04082">
    <property type="entry name" value="Fungal_trans"/>
    <property type="match status" value="1"/>
</dbReference>